<dbReference type="AlphaFoldDB" id="A0A5K7XM28"/>
<dbReference type="EMBL" id="AP021861">
    <property type="protein sequence ID" value="BBO35613.1"/>
    <property type="molecule type" value="Genomic_DNA"/>
</dbReference>
<evidence type="ECO:0000256" key="2">
    <source>
        <dbReference type="ARBA" id="ARBA00022642"/>
    </source>
</evidence>
<dbReference type="SUPFAM" id="SSF52499">
    <property type="entry name" value="Isochorismatase-like hydrolases"/>
    <property type="match status" value="1"/>
</dbReference>
<dbReference type="InterPro" id="IPR000868">
    <property type="entry name" value="Isochorismatase-like_dom"/>
</dbReference>
<evidence type="ECO:0000256" key="1">
    <source>
        <dbReference type="ARBA" id="ARBA00006336"/>
    </source>
</evidence>
<evidence type="ECO:0000256" key="8">
    <source>
        <dbReference type="ARBA" id="ARBA00072277"/>
    </source>
</evidence>
<feature type="domain" description="Isochorismatase-like" evidence="9">
    <location>
        <begin position="3"/>
        <end position="196"/>
    </location>
</feature>
<dbReference type="GO" id="GO:0046872">
    <property type="term" value="F:metal ion binding"/>
    <property type="evidence" value="ECO:0007669"/>
    <property type="project" value="UniProtKB-KW"/>
</dbReference>
<evidence type="ECO:0000256" key="4">
    <source>
        <dbReference type="ARBA" id="ARBA00022801"/>
    </source>
</evidence>
<dbReference type="Pfam" id="PF00857">
    <property type="entry name" value="Isochorismatase"/>
    <property type="match status" value="1"/>
</dbReference>
<evidence type="ECO:0000256" key="7">
    <source>
        <dbReference type="ARBA" id="ARBA00043224"/>
    </source>
</evidence>
<keyword evidence="3" id="KW-0479">Metal-binding</keyword>
<name>A0A5K7XM28_9BACT</name>
<dbReference type="FunFam" id="3.40.50.850:FF:000006">
    <property type="entry name" value="Bifunctional pyrazinamidase/nicotinamidase"/>
    <property type="match status" value="1"/>
</dbReference>
<evidence type="ECO:0000256" key="6">
    <source>
        <dbReference type="ARBA" id="ARBA00039017"/>
    </source>
</evidence>
<dbReference type="KEGG" id="lpav:PLANPX_5225"/>
<keyword evidence="2" id="KW-0662">Pyridine nucleotide biosynthesis</keyword>
<proteinExistence type="inferred from homology"/>
<dbReference type="Proteomes" id="UP000326837">
    <property type="component" value="Chromosome"/>
</dbReference>
<evidence type="ECO:0000313" key="10">
    <source>
        <dbReference type="EMBL" id="BBO35613.1"/>
    </source>
</evidence>
<protein>
    <recommendedName>
        <fullName evidence="8">Nicotinamidase</fullName>
        <ecNumber evidence="6">3.5.1.19</ecNumber>
    </recommendedName>
    <alternativeName>
        <fullName evidence="7">Nicotinamide deamidase</fullName>
    </alternativeName>
</protein>
<evidence type="ECO:0000256" key="5">
    <source>
        <dbReference type="ARBA" id="ARBA00037900"/>
    </source>
</evidence>
<keyword evidence="4 10" id="KW-0378">Hydrolase</keyword>
<gene>
    <name evidence="10" type="ORF">PLANPX_5225</name>
</gene>
<dbReference type="GO" id="GO:0019363">
    <property type="term" value="P:pyridine nucleotide biosynthetic process"/>
    <property type="evidence" value="ECO:0007669"/>
    <property type="project" value="UniProtKB-KW"/>
</dbReference>
<dbReference type="CDD" id="cd01011">
    <property type="entry name" value="nicotinamidase"/>
    <property type="match status" value="1"/>
</dbReference>
<evidence type="ECO:0000256" key="3">
    <source>
        <dbReference type="ARBA" id="ARBA00022723"/>
    </source>
</evidence>
<sequence length="198" mass="21595">MKALLIIDVQNDFLPGGALAVPRGDEVINAVNLLIPQYELVVATQDWHPPDHGSFAAEHPRRGVGDVVRLGDLDQVLWPTHCVQGEHGAELSNELNHADIHHVVRKGTDPTVDSYSAFFDNARRRSTGLAEYLRSRGVDEVHVAGLATDYCVKATALDAIDLGFRVVLLQHAVRGVDLQPGDCARAIEAMRDAGVEIR</sequence>
<dbReference type="EC" id="3.5.1.19" evidence="6"/>
<evidence type="ECO:0000313" key="11">
    <source>
        <dbReference type="Proteomes" id="UP000326837"/>
    </source>
</evidence>
<dbReference type="PANTHER" id="PTHR11080:SF2">
    <property type="entry name" value="LD05707P"/>
    <property type="match status" value="1"/>
</dbReference>
<keyword evidence="11" id="KW-1185">Reference proteome</keyword>
<dbReference type="PANTHER" id="PTHR11080">
    <property type="entry name" value="PYRAZINAMIDASE/NICOTINAMIDASE"/>
    <property type="match status" value="1"/>
</dbReference>
<organism evidence="10 11">
    <name type="scientific">Lacipirellula parvula</name>
    <dbReference type="NCBI Taxonomy" id="2650471"/>
    <lineage>
        <taxon>Bacteria</taxon>
        <taxon>Pseudomonadati</taxon>
        <taxon>Planctomycetota</taxon>
        <taxon>Planctomycetia</taxon>
        <taxon>Pirellulales</taxon>
        <taxon>Lacipirellulaceae</taxon>
        <taxon>Lacipirellula</taxon>
    </lineage>
</organism>
<dbReference type="InterPro" id="IPR052347">
    <property type="entry name" value="Isochorismatase_Nicotinamidase"/>
</dbReference>
<reference evidence="11" key="1">
    <citation type="submission" date="2019-10" db="EMBL/GenBank/DDBJ databases">
        <title>Lacipirellula parvula gen. nov., sp. nov., representing a lineage of planctomycetes widespread in freshwater anoxic habitats, and description of the family Lacipirellulaceae.</title>
        <authorList>
            <person name="Dedysh S.N."/>
            <person name="Kulichevskaya I.S."/>
            <person name="Beletsky A.V."/>
            <person name="Rakitin A.L."/>
            <person name="Mardanov A.V."/>
            <person name="Ivanova A.A."/>
            <person name="Saltykova V.X."/>
            <person name="Rijpstra W.I.C."/>
            <person name="Sinninghe Damste J.S."/>
            <person name="Ravin N.V."/>
        </authorList>
    </citation>
    <scope>NUCLEOTIDE SEQUENCE [LARGE SCALE GENOMIC DNA]</scope>
    <source>
        <strain evidence="11">PX69</strain>
    </source>
</reference>
<dbReference type="Gene3D" id="3.40.50.850">
    <property type="entry name" value="Isochorismatase-like"/>
    <property type="match status" value="1"/>
</dbReference>
<dbReference type="RefSeq" id="WP_152100956.1">
    <property type="nucleotide sequence ID" value="NZ_AP021861.1"/>
</dbReference>
<dbReference type="GO" id="GO:0008936">
    <property type="term" value="F:nicotinamidase activity"/>
    <property type="evidence" value="ECO:0007669"/>
    <property type="project" value="UniProtKB-EC"/>
</dbReference>
<evidence type="ECO:0000259" key="9">
    <source>
        <dbReference type="Pfam" id="PF00857"/>
    </source>
</evidence>
<dbReference type="InterPro" id="IPR036380">
    <property type="entry name" value="Isochorismatase-like_sf"/>
</dbReference>
<accession>A0A5K7XM28</accession>
<comment type="pathway">
    <text evidence="5">Cofactor biosynthesis; nicotinate biosynthesis; nicotinate from nicotinamide: step 1/1.</text>
</comment>
<dbReference type="NCBIfam" id="NF008623">
    <property type="entry name" value="PRK11609.1"/>
    <property type="match status" value="1"/>
</dbReference>
<comment type="similarity">
    <text evidence="1">Belongs to the isochorismatase family.</text>
</comment>